<evidence type="ECO:0000256" key="1">
    <source>
        <dbReference type="ARBA" id="ARBA00023015"/>
    </source>
</evidence>
<dbReference type="PANTHER" id="PTHR30055:SF234">
    <property type="entry name" value="HTH-TYPE TRANSCRIPTIONAL REGULATOR BETI"/>
    <property type="match status" value="1"/>
</dbReference>
<dbReference type="Gene3D" id="1.10.357.10">
    <property type="entry name" value="Tetracycline Repressor, domain 2"/>
    <property type="match status" value="1"/>
</dbReference>
<organism evidence="6 7">
    <name type="scientific">Frondihabitans peucedani</name>
    <dbReference type="NCBI Taxonomy" id="598626"/>
    <lineage>
        <taxon>Bacteria</taxon>
        <taxon>Bacillati</taxon>
        <taxon>Actinomycetota</taxon>
        <taxon>Actinomycetes</taxon>
        <taxon>Micrococcales</taxon>
        <taxon>Microbacteriaceae</taxon>
        <taxon>Frondihabitans</taxon>
    </lineage>
</organism>
<name>A0ABP8E0U8_9MICO</name>
<dbReference type="Proteomes" id="UP001501594">
    <property type="component" value="Unassembled WGS sequence"/>
</dbReference>
<keyword evidence="7" id="KW-1185">Reference proteome</keyword>
<dbReference type="Pfam" id="PF00440">
    <property type="entry name" value="TetR_N"/>
    <property type="match status" value="1"/>
</dbReference>
<sequence length="206" mass="22483">MGIREDQRRRTVRAILEAAGLEFEVRGYEAASFGSIAARAGVAKSLVSYHFPTKADIANRVVAEAFPDGTFLATEPSPRGPLADIMESTAVVARAFSTNPLARAALRLVNEHKLDDPAAPRAYVGWVSRFSDDLRRACAQGLLSIGVDTHREALVLVGQFVGLRYVTDAMDERDRFWELAVTTLRQRLIALGADEASLPRVSELDG</sequence>
<dbReference type="InterPro" id="IPR001647">
    <property type="entry name" value="HTH_TetR"/>
</dbReference>
<evidence type="ECO:0000259" key="5">
    <source>
        <dbReference type="PROSITE" id="PS50977"/>
    </source>
</evidence>
<evidence type="ECO:0000256" key="3">
    <source>
        <dbReference type="ARBA" id="ARBA00023163"/>
    </source>
</evidence>
<evidence type="ECO:0000256" key="2">
    <source>
        <dbReference type="ARBA" id="ARBA00023125"/>
    </source>
</evidence>
<accession>A0ABP8E0U8</accession>
<dbReference type="InterPro" id="IPR036271">
    <property type="entry name" value="Tet_transcr_reg_TetR-rel_C_sf"/>
</dbReference>
<dbReference type="PANTHER" id="PTHR30055">
    <property type="entry name" value="HTH-TYPE TRANSCRIPTIONAL REGULATOR RUTR"/>
    <property type="match status" value="1"/>
</dbReference>
<dbReference type="SUPFAM" id="SSF46689">
    <property type="entry name" value="Homeodomain-like"/>
    <property type="match status" value="1"/>
</dbReference>
<evidence type="ECO:0000313" key="7">
    <source>
        <dbReference type="Proteomes" id="UP001501594"/>
    </source>
</evidence>
<protein>
    <recommendedName>
        <fullName evidence="5">HTH tetR-type domain-containing protein</fullName>
    </recommendedName>
</protein>
<evidence type="ECO:0000313" key="6">
    <source>
        <dbReference type="EMBL" id="GAA4265821.1"/>
    </source>
</evidence>
<reference evidence="7" key="1">
    <citation type="journal article" date="2019" name="Int. J. Syst. Evol. Microbiol.">
        <title>The Global Catalogue of Microorganisms (GCM) 10K type strain sequencing project: providing services to taxonomists for standard genome sequencing and annotation.</title>
        <authorList>
            <consortium name="The Broad Institute Genomics Platform"/>
            <consortium name="The Broad Institute Genome Sequencing Center for Infectious Disease"/>
            <person name="Wu L."/>
            <person name="Ma J."/>
        </authorList>
    </citation>
    <scope>NUCLEOTIDE SEQUENCE [LARGE SCALE GENOMIC DNA]</scope>
    <source>
        <strain evidence="7">JCM 17442</strain>
    </source>
</reference>
<dbReference type="PROSITE" id="PS50977">
    <property type="entry name" value="HTH_TETR_2"/>
    <property type="match status" value="1"/>
</dbReference>
<keyword evidence="2 4" id="KW-0238">DNA-binding</keyword>
<proteinExistence type="predicted"/>
<evidence type="ECO:0000256" key="4">
    <source>
        <dbReference type="PROSITE-ProRule" id="PRU00335"/>
    </source>
</evidence>
<dbReference type="RefSeq" id="WP_344794513.1">
    <property type="nucleotide sequence ID" value="NZ_BAABAU010000001.1"/>
</dbReference>
<dbReference type="InterPro" id="IPR009057">
    <property type="entry name" value="Homeodomain-like_sf"/>
</dbReference>
<dbReference type="PRINTS" id="PR00455">
    <property type="entry name" value="HTHTETR"/>
</dbReference>
<comment type="caution">
    <text evidence="6">The sequence shown here is derived from an EMBL/GenBank/DDBJ whole genome shotgun (WGS) entry which is preliminary data.</text>
</comment>
<keyword evidence="1" id="KW-0805">Transcription regulation</keyword>
<feature type="DNA-binding region" description="H-T-H motif" evidence="4">
    <location>
        <begin position="32"/>
        <end position="51"/>
    </location>
</feature>
<dbReference type="SUPFAM" id="SSF48498">
    <property type="entry name" value="Tetracyclin repressor-like, C-terminal domain"/>
    <property type="match status" value="1"/>
</dbReference>
<dbReference type="EMBL" id="BAABAU010000001">
    <property type="protein sequence ID" value="GAA4265821.1"/>
    <property type="molecule type" value="Genomic_DNA"/>
</dbReference>
<keyword evidence="3" id="KW-0804">Transcription</keyword>
<feature type="domain" description="HTH tetR-type" evidence="5">
    <location>
        <begin position="9"/>
        <end position="69"/>
    </location>
</feature>
<dbReference type="InterPro" id="IPR050109">
    <property type="entry name" value="HTH-type_TetR-like_transc_reg"/>
</dbReference>
<gene>
    <name evidence="6" type="ORF">GCM10022256_14330</name>
</gene>